<keyword evidence="1" id="KW-0175">Coiled coil</keyword>
<dbReference type="InterPro" id="IPR036107">
    <property type="entry name" value="CsrA_sf"/>
</dbReference>
<organism evidence="2 3">
    <name type="scientific">Vibrio pomeroyi</name>
    <dbReference type="NCBI Taxonomy" id="198832"/>
    <lineage>
        <taxon>Bacteria</taxon>
        <taxon>Pseudomonadati</taxon>
        <taxon>Pseudomonadota</taxon>
        <taxon>Gammaproteobacteria</taxon>
        <taxon>Vibrionales</taxon>
        <taxon>Vibrionaceae</taxon>
        <taxon>Vibrio</taxon>
    </lineage>
</organism>
<name>A0ABV4MRA0_9VIBR</name>
<feature type="coiled-coil region" evidence="1">
    <location>
        <begin position="210"/>
        <end position="261"/>
    </location>
</feature>
<comment type="caution">
    <text evidence="2">The sequence shown here is derived from an EMBL/GenBank/DDBJ whole genome shotgun (WGS) entry which is preliminary data.</text>
</comment>
<protein>
    <submittedName>
        <fullName evidence="2">Uncharacterized protein</fullName>
    </submittedName>
</protein>
<evidence type="ECO:0000313" key="2">
    <source>
        <dbReference type="EMBL" id="MEZ8719675.1"/>
    </source>
</evidence>
<dbReference type="EMBL" id="JBFSSG010000001">
    <property type="protein sequence ID" value="MEZ8719675.1"/>
    <property type="molecule type" value="Genomic_DNA"/>
</dbReference>
<evidence type="ECO:0000256" key="1">
    <source>
        <dbReference type="SAM" id="Coils"/>
    </source>
</evidence>
<reference evidence="2 3" key="1">
    <citation type="journal article" date="2024" name="ISME J.">
        <title>Tailless and filamentous prophages are predominant in marine Vibrio.</title>
        <authorList>
            <person name="Steensen K."/>
            <person name="Seneca J."/>
            <person name="Bartlau N."/>
            <person name="Yu X.A."/>
            <person name="Hussain F.A."/>
            <person name="Polz M.F."/>
        </authorList>
    </citation>
    <scope>NUCLEOTIDE SEQUENCE [LARGE SCALE GENOMIC DNA]</scope>
    <source>
        <strain evidence="2 3">10N.239.312.F12</strain>
    </source>
</reference>
<proteinExistence type="predicted"/>
<dbReference type="Proteomes" id="UP001570071">
    <property type="component" value="Unassembled WGS sequence"/>
</dbReference>
<dbReference type="Gene3D" id="2.60.40.4380">
    <property type="entry name" value="Translational regulator CsrA"/>
    <property type="match status" value="1"/>
</dbReference>
<sequence length="261" mass="29233">MQSSKSIAADRNARRPGYKVRDCDSISLMTKTGIDLQAVGRLLDCTPITVIITETYLGGPSRDNPEVELPEGARINCLTPTGVLCRHNIFDVNVRTARKHNANSTSPHKSLAISRGVGQTFMIVRNPEVSSLDAAKDLQENGIQILTGRVSGNRQARVIIRATTAWVVVRAELYDQRSMSNSPFEAYRELTVKKVPNQEITLNPESYETLLQTERDIEAALAELQQFSEVESQVDEIQRLRNDLQEKLLEVSARIEHHKQI</sequence>
<keyword evidence="3" id="KW-1185">Reference proteome</keyword>
<dbReference type="RefSeq" id="WP_269336744.1">
    <property type="nucleotide sequence ID" value="NZ_JBFSSG010000001.1"/>
</dbReference>
<gene>
    <name evidence="2" type="ORF">AB6D66_01255</name>
</gene>
<evidence type="ECO:0000313" key="3">
    <source>
        <dbReference type="Proteomes" id="UP001570071"/>
    </source>
</evidence>
<accession>A0ABV4MRA0</accession>